<dbReference type="EMBL" id="JAUKUD010000006">
    <property type="protein sequence ID" value="KAK0741141.1"/>
    <property type="molecule type" value="Genomic_DNA"/>
</dbReference>
<dbReference type="Proteomes" id="UP001172155">
    <property type="component" value="Unassembled WGS sequence"/>
</dbReference>
<dbReference type="AlphaFoldDB" id="A0AA40EKQ2"/>
<keyword evidence="2" id="KW-0732">Signal</keyword>
<name>A0AA40EKQ2_9PEZI</name>
<gene>
    <name evidence="3" type="ORF">B0T18DRAFT_225105</name>
</gene>
<keyword evidence="4" id="KW-1185">Reference proteome</keyword>
<feature type="region of interest" description="Disordered" evidence="1">
    <location>
        <begin position="24"/>
        <end position="46"/>
    </location>
</feature>
<reference evidence="3" key="1">
    <citation type="submission" date="2023-06" db="EMBL/GenBank/DDBJ databases">
        <title>Genome-scale phylogeny and comparative genomics of the fungal order Sordariales.</title>
        <authorList>
            <consortium name="Lawrence Berkeley National Laboratory"/>
            <person name="Hensen N."/>
            <person name="Bonometti L."/>
            <person name="Westerberg I."/>
            <person name="Brannstrom I.O."/>
            <person name="Guillou S."/>
            <person name="Cros-Aarteil S."/>
            <person name="Calhoun S."/>
            <person name="Haridas S."/>
            <person name="Kuo A."/>
            <person name="Mondo S."/>
            <person name="Pangilinan J."/>
            <person name="Riley R."/>
            <person name="LaButti K."/>
            <person name="Andreopoulos B."/>
            <person name="Lipzen A."/>
            <person name="Chen C."/>
            <person name="Yanf M."/>
            <person name="Daum C."/>
            <person name="Ng V."/>
            <person name="Clum A."/>
            <person name="Steindorff A."/>
            <person name="Ohm R."/>
            <person name="Martin F."/>
            <person name="Silar P."/>
            <person name="Natvig D."/>
            <person name="Lalanne C."/>
            <person name="Gautier V."/>
            <person name="Ament-velasquez S.L."/>
            <person name="Kruys A."/>
            <person name="Hutchinson M.I."/>
            <person name="Powell A.J."/>
            <person name="Barry K."/>
            <person name="Miller A.N."/>
            <person name="Grigoriev I.V."/>
            <person name="Debuchy R."/>
            <person name="Gladieux P."/>
            <person name="Thoren M.H."/>
            <person name="Johannesson H."/>
        </authorList>
    </citation>
    <scope>NUCLEOTIDE SEQUENCE</scope>
    <source>
        <strain evidence="3">SMH3187-1</strain>
    </source>
</reference>
<feature type="signal peptide" evidence="2">
    <location>
        <begin position="1"/>
        <end position="22"/>
    </location>
</feature>
<proteinExistence type="predicted"/>
<evidence type="ECO:0000313" key="3">
    <source>
        <dbReference type="EMBL" id="KAK0741141.1"/>
    </source>
</evidence>
<evidence type="ECO:0000313" key="4">
    <source>
        <dbReference type="Proteomes" id="UP001172155"/>
    </source>
</evidence>
<protein>
    <submittedName>
        <fullName evidence="3">Uncharacterized protein</fullName>
    </submittedName>
</protein>
<evidence type="ECO:0000256" key="1">
    <source>
        <dbReference type="SAM" id="MobiDB-lite"/>
    </source>
</evidence>
<comment type="caution">
    <text evidence="3">The sequence shown here is derived from an EMBL/GenBank/DDBJ whole genome shotgun (WGS) entry which is preliminary data.</text>
</comment>
<feature type="chain" id="PRO_5041227932" evidence="2">
    <location>
        <begin position="23"/>
        <end position="206"/>
    </location>
</feature>
<accession>A0AA40EKQ2</accession>
<evidence type="ECO:0000256" key="2">
    <source>
        <dbReference type="SAM" id="SignalP"/>
    </source>
</evidence>
<sequence>MAASPLLLPFCLGLLSPRPLWAAGNGPSDRSNSVPHEPRSLPSSLSGQCTHHFAQFWRGSPGPPWLLPTAQWTTPQLASGQFPKARRIPPLDVALSWGTFLFGTVLGLRSMPPPPSCWRPVKGGQEKANPSETGQCLVLNGPLRVNYPRRKKKVGGRCTNNLASRPSPGFHGIRIQTFFSFHPLLCSQGTGPTSCARRYIRSIPPF</sequence>
<organism evidence="3 4">
    <name type="scientific">Schizothecium vesticola</name>
    <dbReference type="NCBI Taxonomy" id="314040"/>
    <lineage>
        <taxon>Eukaryota</taxon>
        <taxon>Fungi</taxon>
        <taxon>Dikarya</taxon>
        <taxon>Ascomycota</taxon>
        <taxon>Pezizomycotina</taxon>
        <taxon>Sordariomycetes</taxon>
        <taxon>Sordariomycetidae</taxon>
        <taxon>Sordariales</taxon>
        <taxon>Schizotheciaceae</taxon>
        <taxon>Schizothecium</taxon>
    </lineage>
</organism>